<feature type="transmembrane region" description="Helical" evidence="5">
    <location>
        <begin position="305"/>
        <end position="325"/>
    </location>
</feature>
<evidence type="ECO:0000256" key="3">
    <source>
        <dbReference type="ARBA" id="ARBA00022989"/>
    </source>
</evidence>
<comment type="subcellular location">
    <subcellularLocation>
        <location evidence="1">Membrane</location>
        <topology evidence="1">Multi-pass membrane protein</topology>
    </subcellularLocation>
</comment>
<evidence type="ECO:0000256" key="2">
    <source>
        <dbReference type="ARBA" id="ARBA00022692"/>
    </source>
</evidence>
<evidence type="ECO:0000313" key="8">
    <source>
        <dbReference type="Proteomes" id="UP000317944"/>
    </source>
</evidence>
<comment type="caution">
    <text evidence="7">The sequence shown here is derived from an EMBL/GenBank/DDBJ whole genome shotgun (WGS) entry which is preliminary data.</text>
</comment>
<protein>
    <submittedName>
        <fullName evidence="7">O-antigen ligase domain-containing protein</fullName>
    </submittedName>
</protein>
<feature type="transmembrane region" description="Helical" evidence="5">
    <location>
        <begin position="59"/>
        <end position="75"/>
    </location>
</feature>
<sequence>MKVRFFILTMCMSVLLLSSALSYEIPILIYFTVFFSIFPIILFIYNRNANIRRMYVSDLFFYLFIICGLISTLANSDMGSLKNIVCMLVMYIGLSIIYNSFQTSTLHVLAISICISHLIILLLSFFMNRVVFNAFAGIYSNPNMMGLVMALFAVVLLAGAVQYFQVDTKKVTIVFLVSLFFFVFYTILLTQSRTAAITVLIGVIMSITMLAIQNTSSIRIVGALVSVLCVLSMIFIFSLSKFPILNEAVQNIVGKFQRKSADISDGRMAIWQNIIKDSTLFGHGENYHVGQLDAHNTFIALLAQYGWLAVTFFLLFVATLVWNAFSFAQKKVKHAKMLQLLPFLILITYILLSMTEIIIYTTPIMIVLFVLSGNSFTYHKTHN</sequence>
<dbReference type="Pfam" id="PF04932">
    <property type="entry name" value="Wzy_C"/>
    <property type="match status" value="1"/>
</dbReference>
<dbReference type="OrthoDB" id="2739815at2"/>
<evidence type="ECO:0000259" key="6">
    <source>
        <dbReference type="Pfam" id="PF04932"/>
    </source>
</evidence>
<dbReference type="PANTHER" id="PTHR37422">
    <property type="entry name" value="TEICHURONIC ACID BIOSYNTHESIS PROTEIN TUAE"/>
    <property type="match status" value="1"/>
</dbReference>
<evidence type="ECO:0000256" key="5">
    <source>
        <dbReference type="SAM" id="Phobius"/>
    </source>
</evidence>
<evidence type="ECO:0000313" key="7">
    <source>
        <dbReference type="EMBL" id="TQR38225.1"/>
    </source>
</evidence>
<proteinExistence type="predicted"/>
<feature type="transmembrane region" description="Helical" evidence="5">
    <location>
        <begin position="81"/>
        <end position="101"/>
    </location>
</feature>
<feature type="transmembrane region" description="Helical" evidence="5">
    <location>
        <begin position="171"/>
        <end position="188"/>
    </location>
</feature>
<dbReference type="GO" id="GO:0016020">
    <property type="term" value="C:membrane"/>
    <property type="evidence" value="ECO:0007669"/>
    <property type="project" value="UniProtKB-SubCell"/>
</dbReference>
<dbReference type="GO" id="GO:0016874">
    <property type="term" value="F:ligase activity"/>
    <property type="evidence" value="ECO:0007669"/>
    <property type="project" value="UniProtKB-KW"/>
</dbReference>
<feature type="transmembrane region" description="Helical" evidence="5">
    <location>
        <begin position="30"/>
        <end position="47"/>
    </location>
</feature>
<keyword evidence="7" id="KW-0436">Ligase</keyword>
<feature type="transmembrane region" description="Helical" evidence="5">
    <location>
        <begin position="220"/>
        <end position="239"/>
    </location>
</feature>
<keyword evidence="2 5" id="KW-0812">Transmembrane</keyword>
<evidence type="ECO:0000256" key="4">
    <source>
        <dbReference type="ARBA" id="ARBA00023136"/>
    </source>
</evidence>
<dbReference type="AlphaFoldDB" id="A0A544UWJ6"/>
<dbReference type="EMBL" id="SADV01000002">
    <property type="protein sequence ID" value="TQR38225.1"/>
    <property type="molecule type" value="Genomic_DNA"/>
</dbReference>
<keyword evidence="3 5" id="KW-1133">Transmembrane helix</keyword>
<feature type="domain" description="O-antigen ligase-related" evidence="6">
    <location>
        <begin position="179"/>
        <end position="314"/>
    </location>
</feature>
<dbReference type="Proteomes" id="UP000317944">
    <property type="component" value="Unassembled WGS sequence"/>
</dbReference>
<feature type="transmembrane region" description="Helical" evidence="5">
    <location>
        <begin position="144"/>
        <end position="164"/>
    </location>
</feature>
<reference evidence="7 8" key="1">
    <citation type="submission" date="2018-03" db="EMBL/GenBank/DDBJ databases">
        <title>Aerobic endospore-forming bacteria genome sequencing and assembly.</title>
        <authorList>
            <person name="Cavalcante D.A."/>
            <person name="Driks A."/>
            <person name="Putonti C."/>
            <person name="De-Souza M.T."/>
        </authorList>
    </citation>
    <scope>NUCLEOTIDE SEQUENCE [LARGE SCALE GENOMIC DNA]</scope>
    <source>
        <strain evidence="7 8">SDF0037</strain>
    </source>
</reference>
<feature type="transmembrane region" description="Helical" evidence="5">
    <location>
        <begin position="108"/>
        <end position="132"/>
    </location>
</feature>
<dbReference type="InterPro" id="IPR007016">
    <property type="entry name" value="O-antigen_ligase-rel_domated"/>
</dbReference>
<dbReference type="InterPro" id="IPR051533">
    <property type="entry name" value="WaaL-like"/>
</dbReference>
<keyword evidence="4 5" id="KW-0472">Membrane</keyword>
<evidence type="ECO:0000256" key="1">
    <source>
        <dbReference type="ARBA" id="ARBA00004141"/>
    </source>
</evidence>
<organism evidence="7 8">
    <name type="scientific">Lysinibacillus sphaericus</name>
    <name type="common">Bacillus sphaericus</name>
    <dbReference type="NCBI Taxonomy" id="1421"/>
    <lineage>
        <taxon>Bacteria</taxon>
        <taxon>Bacillati</taxon>
        <taxon>Bacillota</taxon>
        <taxon>Bacilli</taxon>
        <taxon>Bacillales</taxon>
        <taxon>Bacillaceae</taxon>
        <taxon>Lysinibacillus</taxon>
    </lineage>
</organism>
<gene>
    <name evidence="7" type="ORF">C7Y47_02945</name>
</gene>
<accession>A0A544UWJ6</accession>
<feature type="transmembrane region" description="Helical" evidence="5">
    <location>
        <begin position="194"/>
        <end position="213"/>
    </location>
</feature>
<name>A0A544UWJ6_LYSSH</name>
<dbReference type="PANTHER" id="PTHR37422:SF17">
    <property type="entry name" value="O-ANTIGEN LIGASE"/>
    <property type="match status" value="1"/>
</dbReference>
<feature type="transmembrane region" description="Helical" evidence="5">
    <location>
        <begin position="337"/>
        <end position="352"/>
    </location>
</feature>